<feature type="coiled-coil region" evidence="1">
    <location>
        <begin position="104"/>
        <end position="172"/>
    </location>
</feature>
<comment type="caution">
    <text evidence="3">The sequence shown here is derived from an EMBL/GenBank/DDBJ whole genome shotgun (WGS) entry which is preliminary data.</text>
</comment>
<keyword evidence="1" id="KW-0175">Coiled coil</keyword>
<evidence type="ECO:0000313" key="3">
    <source>
        <dbReference type="EMBL" id="GHJ88428.1"/>
    </source>
</evidence>
<feature type="region of interest" description="Disordered" evidence="2">
    <location>
        <begin position="224"/>
        <end position="415"/>
    </location>
</feature>
<feature type="compositionally biased region" description="Gly residues" evidence="2">
    <location>
        <begin position="363"/>
        <end position="383"/>
    </location>
</feature>
<proteinExistence type="predicted"/>
<evidence type="ECO:0000313" key="4">
    <source>
        <dbReference type="Proteomes" id="UP000620104"/>
    </source>
</evidence>
<gene>
    <name evidence="3" type="ORF">NliqN6_4830</name>
</gene>
<sequence length="415" mass="43727">MDSEKVQIKPMAIAAEEDLIDFRLSHPDTLAKQASRQIYLLDTSYLPSELKEAAAQANTKRSEGLELDVARYTLALKRARKAAEAQKIQQQRYVAQTQALSTKCAEHQHEIASQREQLELAKQKRKMHDECSALAKQLNARPRKKAELNQLIGDIEKQIEEQTKLIAAYQAESAARIAALDNVTSAVTNLVEVEKVEADRTETDIAALDKIISTSKTIDLASDAASSGKSLDPKASVFKPSSRPVLPTSVSSGPAAGSRAVAHSRKGKSASASNSRSNTPGSTSKAHAAAAVKSRAEAPTRKAATAAGRKEPNAPRPGGRRQAVNAPSQLGKSSISMEDGEISSNTSQGDGAGKQAASSAPGGRVGVAGRGGKSGDSNGGESAGGNKRHRADQEDGEATKRRKVEEGKPEGPTGA</sequence>
<feature type="compositionally biased region" description="Polar residues" evidence="2">
    <location>
        <begin position="270"/>
        <end position="285"/>
    </location>
</feature>
<feature type="compositionally biased region" description="Basic and acidic residues" evidence="2">
    <location>
        <begin position="391"/>
        <end position="409"/>
    </location>
</feature>
<dbReference type="Proteomes" id="UP000620104">
    <property type="component" value="Unassembled WGS sequence"/>
</dbReference>
<dbReference type="EMBL" id="BLZA01000030">
    <property type="protein sequence ID" value="GHJ88428.1"/>
    <property type="molecule type" value="Genomic_DNA"/>
</dbReference>
<evidence type="ECO:0000256" key="1">
    <source>
        <dbReference type="SAM" id="Coils"/>
    </source>
</evidence>
<organism evidence="3 4">
    <name type="scientific">Naganishia liquefaciens</name>
    <dbReference type="NCBI Taxonomy" id="104408"/>
    <lineage>
        <taxon>Eukaryota</taxon>
        <taxon>Fungi</taxon>
        <taxon>Dikarya</taxon>
        <taxon>Basidiomycota</taxon>
        <taxon>Agaricomycotina</taxon>
        <taxon>Tremellomycetes</taxon>
        <taxon>Filobasidiales</taxon>
        <taxon>Filobasidiaceae</taxon>
        <taxon>Naganishia</taxon>
    </lineage>
</organism>
<keyword evidence="4" id="KW-1185">Reference proteome</keyword>
<dbReference type="AlphaFoldDB" id="A0A8H3TX34"/>
<feature type="compositionally biased region" description="Polar residues" evidence="2">
    <location>
        <begin position="325"/>
        <end position="349"/>
    </location>
</feature>
<protein>
    <submittedName>
        <fullName evidence="3">Uncharacterized protein</fullName>
    </submittedName>
</protein>
<dbReference type="OrthoDB" id="2594304at2759"/>
<reference evidence="3" key="1">
    <citation type="submission" date="2020-07" db="EMBL/GenBank/DDBJ databases">
        <title>Draft Genome Sequence of a Deep-Sea Yeast, Naganishia (Cryptococcus) liquefaciens strain N6.</title>
        <authorList>
            <person name="Han Y.W."/>
            <person name="Kajitani R."/>
            <person name="Morimoto H."/>
            <person name="Parhat M."/>
            <person name="Tsubouchi H."/>
            <person name="Bakenova O."/>
            <person name="Ogata M."/>
            <person name="Argunhan B."/>
            <person name="Aoki R."/>
            <person name="Kajiwara S."/>
            <person name="Itoh T."/>
            <person name="Iwasaki H."/>
        </authorList>
    </citation>
    <scope>NUCLEOTIDE SEQUENCE</scope>
    <source>
        <strain evidence="3">N6</strain>
    </source>
</reference>
<name>A0A8H3TX34_9TREE</name>
<evidence type="ECO:0000256" key="2">
    <source>
        <dbReference type="SAM" id="MobiDB-lite"/>
    </source>
</evidence>
<accession>A0A8H3TX34</accession>